<dbReference type="Proteomes" id="UP000820818">
    <property type="component" value="Linkage Group LG5"/>
</dbReference>
<evidence type="ECO:0000256" key="12">
    <source>
        <dbReference type="ARBA" id="ARBA00023136"/>
    </source>
</evidence>
<evidence type="ECO:0000256" key="8">
    <source>
        <dbReference type="ARBA" id="ARBA00022837"/>
    </source>
</evidence>
<comment type="catalytic activity">
    <reaction evidence="14">
        <text>Ca(2+)(in) = Ca(2+)(out)</text>
        <dbReference type="Rhea" id="RHEA:29671"/>
        <dbReference type="ChEBI" id="CHEBI:29108"/>
    </reaction>
</comment>
<keyword evidence="7 15" id="KW-0999">Mitochondrion inner membrane</keyword>
<dbReference type="GO" id="GO:0005262">
    <property type="term" value="F:calcium channel activity"/>
    <property type="evidence" value="ECO:0007669"/>
    <property type="project" value="UniProtKB-UniRule"/>
</dbReference>
<evidence type="ECO:0000256" key="13">
    <source>
        <dbReference type="ARBA" id="ARBA00023303"/>
    </source>
</evidence>
<organism evidence="17 18">
    <name type="scientific">Daphnia sinensis</name>
    <dbReference type="NCBI Taxonomy" id="1820382"/>
    <lineage>
        <taxon>Eukaryota</taxon>
        <taxon>Metazoa</taxon>
        <taxon>Ecdysozoa</taxon>
        <taxon>Arthropoda</taxon>
        <taxon>Crustacea</taxon>
        <taxon>Branchiopoda</taxon>
        <taxon>Diplostraca</taxon>
        <taxon>Cladocera</taxon>
        <taxon>Anomopoda</taxon>
        <taxon>Daphniidae</taxon>
        <taxon>Daphnia</taxon>
        <taxon>Daphnia similis group</taxon>
    </lineage>
</organism>
<evidence type="ECO:0000256" key="2">
    <source>
        <dbReference type="ARBA" id="ARBA00005653"/>
    </source>
</evidence>
<dbReference type="GO" id="GO:0051560">
    <property type="term" value="P:mitochondrial calcium ion homeostasis"/>
    <property type="evidence" value="ECO:0007669"/>
    <property type="project" value="UniProtKB-UniRule"/>
</dbReference>
<feature type="domain" description="Calcium uniporter protein C-terminal" evidence="16">
    <location>
        <begin position="104"/>
        <end position="306"/>
    </location>
</feature>
<keyword evidence="12 15" id="KW-0472">Membrane</keyword>
<keyword evidence="4 15" id="KW-0109">Calcium transport</keyword>
<evidence type="ECO:0000256" key="3">
    <source>
        <dbReference type="ARBA" id="ARBA00022448"/>
    </source>
</evidence>
<keyword evidence="13 15" id="KW-0407">Ion channel</keyword>
<dbReference type="EMBL" id="WJBH02000005">
    <property type="protein sequence ID" value="KAI9559081.1"/>
    <property type="molecule type" value="Genomic_DNA"/>
</dbReference>
<evidence type="ECO:0000256" key="7">
    <source>
        <dbReference type="ARBA" id="ARBA00022792"/>
    </source>
</evidence>
<proteinExistence type="inferred from homology"/>
<feature type="transmembrane region" description="Helical" evidence="15">
    <location>
        <begin position="221"/>
        <end position="240"/>
    </location>
</feature>
<protein>
    <recommendedName>
        <fullName evidence="15">Calcium uniporter protein</fullName>
    </recommendedName>
</protein>
<keyword evidence="11 15" id="KW-0496">Mitochondrion</keyword>
<reference evidence="17 18" key="1">
    <citation type="submission" date="2022-05" db="EMBL/GenBank/DDBJ databases">
        <title>A multi-omics perspective on studying reproductive biology in Daphnia sinensis.</title>
        <authorList>
            <person name="Jia J."/>
        </authorList>
    </citation>
    <scope>NUCLEOTIDE SEQUENCE [LARGE SCALE GENOMIC DNA]</scope>
    <source>
        <strain evidence="17 18">WSL</strain>
    </source>
</reference>
<evidence type="ECO:0000259" key="16">
    <source>
        <dbReference type="Pfam" id="PF04678"/>
    </source>
</evidence>
<evidence type="ECO:0000256" key="14">
    <source>
        <dbReference type="ARBA" id="ARBA00036634"/>
    </source>
</evidence>
<accession>A0AAD5PT88</accession>
<keyword evidence="8 15" id="KW-0106">Calcium</keyword>
<sequence length="373" mass="42842">MIANRVRVTLKFSHPIDWSQSVFRSPVCTIVRSCSTSSATAEKSFNIDKNAIKNVPKEMGVSVEYVRGLPQLTVPLPSRKELCLFSLRPVTHSVGDLMEQIRSEDRGIDRVVLKTIDGTRIAASNTIESLMEQDFDLVINDVSYRVTSPPRERISREEMERLSDVQNLVMQLYEALHVGEHQLKKERHLMAQLEQLQSQILPLEQKKNLVMAGAERKTATMTWIGLALMGVQFGALARLTWWEYSWDIMEPITYFVTYGTSIACFAYYVLTKQEYVLPDVRDREYLLQFHKRAKKVGMNVAEYNRLQNSIAQVENDLKRLRDPLRVHHPPTGSKPFDPTDMSSCGDDQVATSLWNRTQLRLQNLLRTSKPQKL</sequence>
<dbReference type="AlphaFoldDB" id="A0AAD5PT88"/>
<dbReference type="GO" id="GO:0015292">
    <property type="term" value="F:uniporter activity"/>
    <property type="evidence" value="ECO:0007669"/>
    <property type="project" value="UniProtKB-UniRule"/>
</dbReference>
<keyword evidence="6 15" id="KW-0812">Transmembrane</keyword>
<comment type="domain">
    <text evidence="15">The selectivity filter, in which calcium ions are arranged in single file, is composed of two acidic rings separated by one helical turn along the central axis of the channel pore.</text>
</comment>
<comment type="caution">
    <text evidence="17">The sequence shown here is derived from an EMBL/GenBank/DDBJ whole genome shotgun (WGS) entry which is preliminary data.</text>
</comment>
<dbReference type="InterPro" id="IPR006769">
    <property type="entry name" value="MCU_C"/>
</dbReference>
<dbReference type="Pfam" id="PF04678">
    <property type="entry name" value="MCU"/>
    <property type="match status" value="1"/>
</dbReference>
<dbReference type="PANTHER" id="PTHR13462">
    <property type="entry name" value="CALCIUM UNIPORTER PROTEIN, MITOCHONDRIAL"/>
    <property type="match status" value="1"/>
</dbReference>
<evidence type="ECO:0000313" key="18">
    <source>
        <dbReference type="Proteomes" id="UP000820818"/>
    </source>
</evidence>
<keyword evidence="10 15" id="KW-0406">Ion transport</keyword>
<keyword evidence="18" id="KW-1185">Reference proteome</keyword>
<evidence type="ECO:0000256" key="15">
    <source>
        <dbReference type="RuleBase" id="RU367035"/>
    </source>
</evidence>
<feature type="transmembrane region" description="Helical" evidence="15">
    <location>
        <begin position="252"/>
        <end position="270"/>
    </location>
</feature>
<keyword evidence="9 15" id="KW-1133">Transmembrane helix</keyword>
<gene>
    <name evidence="17" type="ORF">GHT06_015870</name>
</gene>
<dbReference type="PANTHER" id="PTHR13462:SF10">
    <property type="entry name" value="CALCIUM UNIPORTER PROTEIN, MITOCHONDRIAL"/>
    <property type="match status" value="1"/>
</dbReference>
<name>A0AAD5PT88_9CRUS</name>
<keyword evidence="5 15" id="KW-0107">Calcium channel</keyword>
<evidence type="ECO:0000256" key="10">
    <source>
        <dbReference type="ARBA" id="ARBA00023065"/>
    </source>
</evidence>
<comment type="similarity">
    <text evidence="2 15">Belongs to the MCU (TC 1.A.77) family.</text>
</comment>
<evidence type="ECO:0000256" key="1">
    <source>
        <dbReference type="ARBA" id="ARBA00004448"/>
    </source>
</evidence>
<evidence type="ECO:0000256" key="6">
    <source>
        <dbReference type="ARBA" id="ARBA00022692"/>
    </source>
</evidence>
<dbReference type="GO" id="GO:0036444">
    <property type="term" value="P:calcium import into the mitochondrion"/>
    <property type="evidence" value="ECO:0007669"/>
    <property type="project" value="UniProtKB-ARBA"/>
</dbReference>
<evidence type="ECO:0000256" key="5">
    <source>
        <dbReference type="ARBA" id="ARBA00022673"/>
    </source>
</evidence>
<comment type="subcellular location">
    <subcellularLocation>
        <location evidence="1 15">Mitochondrion inner membrane</location>
        <topology evidence="1 15">Multi-pass membrane protein</topology>
    </subcellularLocation>
</comment>
<keyword evidence="3 15" id="KW-0813">Transport</keyword>
<evidence type="ECO:0000256" key="11">
    <source>
        <dbReference type="ARBA" id="ARBA00023128"/>
    </source>
</evidence>
<evidence type="ECO:0000313" key="17">
    <source>
        <dbReference type="EMBL" id="KAI9559081.1"/>
    </source>
</evidence>
<evidence type="ECO:0000256" key="4">
    <source>
        <dbReference type="ARBA" id="ARBA00022568"/>
    </source>
</evidence>
<dbReference type="InterPro" id="IPR039055">
    <property type="entry name" value="MCU_fam"/>
</dbReference>
<comment type="function">
    <text evidence="15">Mitochondrial inner membrane calcium uniporter that mediates calcium uptake into mitochondria. Mitochondrial calcium homeostasis plays key roles in cellular physiology and regulates cell bioenergetics, cytoplasmic calcium signals and activation of cell death pathways.</text>
</comment>
<dbReference type="GO" id="GO:1990246">
    <property type="term" value="C:uniplex complex"/>
    <property type="evidence" value="ECO:0007669"/>
    <property type="project" value="TreeGrafter"/>
</dbReference>
<evidence type="ECO:0000256" key="9">
    <source>
        <dbReference type="ARBA" id="ARBA00022989"/>
    </source>
</evidence>